<dbReference type="InterPro" id="IPR015816">
    <property type="entry name" value="Vitellinogen_b-sht_N"/>
</dbReference>
<evidence type="ECO:0000256" key="2">
    <source>
        <dbReference type="ARBA" id="ARBA00022761"/>
    </source>
</evidence>
<feature type="chain" id="PRO_5022198327" description="Vitellogenin domain-containing protein" evidence="4">
    <location>
        <begin position="16"/>
        <end position="367"/>
    </location>
</feature>
<sequence length="367" mass="41566">MKLVAVLCLVGLAAASPRGGLGSEGSIFDWESGKTYVFKYNSRQLTGFPGLAAEYSGLGLESQIHLSVQSSTEFSLSVKEARYVRVNDKLQSRGSEMETNWRNLELPEFTSVPSEYAKYLEIPTIFQFEKRTGEFLSLVVSGDEPEWCINFKKALVSLIQTKIQDSQSAVESNKIESGKNTETFWKIKEQSIDGVCEVMYQLNEVPSYMIKDLPRCVYSKPEIFAASYRVEHGSENCKPLPKKVEQELIRENEECATYKVIPTRVTGSFKAQAGECTVHRHEIIEKSNELCFSKVPLTECGAQCRPAPEEGLLRKDVDFTCMEKNRMSYHYVEKIRNQQVLRELKTLPTSFSLSKEMPRICVPVRGL</sequence>
<organism evidence="6 7">
    <name type="scientific">Tigriopus californicus</name>
    <name type="common">Marine copepod</name>
    <dbReference type="NCBI Taxonomy" id="6832"/>
    <lineage>
        <taxon>Eukaryota</taxon>
        <taxon>Metazoa</taxon>
        <taxon>Ecdysozoa</taxon>
        <taxon>Arthropoda</taxon>
        <taxon>Crustacea</taxon>
        <taxon>Multicrustacea</taxon>
        <taxon>Hexanauplia</taxon>
        <taxon>Copepoda</taxon>
        <taxon>Harpacticoida</taxon>
        <taxon>Harpacticidae</taxon>
        <taxon>Tigriopus</taxon>
    </lineage>
</organism>
<comment type="caution">
    <text evidence="6">The sequence shown here is derived from an EMBL/GenBank/DDBJ whole genome shotgun (WGS) entry which is preliminary data.</text>
</comment>
<dbReference type="PANTHER" id="PTHR23345:SF15">
    <property type="entry name" value="VITELLOGENIN 1-RELATED"/>
    <property type="match status" value="1"/>
</dbReference>
<evidence type="ECO:0000256" key="4">
    <source>
        <dbReference type="SAM" id="SignalP"/>
    </source>
</evidence>
<feature type="signal peptide" evidence="4">
    <location>
        <begin position="1"/>
        <end position="15"/>
    </location>
</feature>
<dbReference type="SUPFAM" id="SSF56968">
    <property type="entry name" value="Lipovitellin-phosvitin complex, beta-sheet shell regions"/>
    <property type="match status" value="1"/>
</dbReference>
<evidence type="ECO:0000313" key="7">
    <source>
        <dbReference type="Proteomes" id="UP000318571"/>
    </source>
</evidence>
<gene>
    <name evidence="6" type="ORF">TCAL_14463</name>
</gene>
<keyword evidence="2" id="KW-0758">Storage protein</keyword>
<evidence type="ECO:0000313" key="6">
    <source>
        <dbReference type="EMBL" id="TRY80631.1"/>
    </source>
</evidence>
<dbReference type="PROSITE" id="PS51211">
    <property type="entry name" value="VITELLOGENIN"/>
    <property type="match status" value="1"/>
</dbReference>
<evidence type="ECO:0000256" key="3">
    <source>
        <dbReference type="PROSITE-ProRule" id="PRU00557"/>
    </source>
</evidence>
<accession>A0A553PSI1</accession>
<dbReference type="InterPro" id="IPR015819">
    <property type="entry name" value="Lipid_transp_b-sht_shell"/>
</dbReference>
<name>A0A553PSI1_TIGCA</name>
<dbReference type="InterPro" id="IPR001747">
    <property type="entry name" value="Vitellogenin_N"/>
</dbReference>
<dbReference type="EMBL" id="VCGU01000001">
    <property type="protein sequence ID" value="TRY80631.1"/>
    <property type="molecule type" value="Genomic_DNA"/>
</dbReference>
<proteinExistence type="predicted"/>
<dbReference type="InterPro" id="IPR050733">
    <property type="entry name" value="Vitellogenin/Apolipophorin"/>
</dbReference>
<evidence type="ECO:0000259" key="5">
    <source>
        <dbReference type="PROSITE" id="PS51211"/>
    </source>
</evidence>
<keyword evidence="7" id="KW-1185">Reference proteome</keyword>
<dbReference type="STRING" id="6832.A0A553PSI1"/>
<reference evidence="6 7" key="1">
    <citation type="journal article" date="2018" name="Nat. Ecol. Evol.">
        <title>Genomic signatures of mitonuclear coevolution across populations of Tigriopus californicus.</title>
        <authorList>
            <person name="Barreto F.S."/>
            <person name="Watson E.T."/>
            <person name="Lima T.G."/>
            <person name="Willett C.S."/>
            <person name="Edmands S."/>
            <person name="Li W."/>
            <person name="Burton R.S."/>
        </authorList>
    </citation>
    <scope>NUCLEOTIDE SEQUENCE [LARGE SCALE GENOMIC DNA]</scope>
    <source>
        <strain evidence="6 7">San Diego</strain>
    </source>
</reference>
<evidence type="ECO:0000256" key="1">
    <source>
        <dbReference type="ARBA" id="ARBA00022729"/>
    </source>
</evidence>
<keyword evidence="1 4" id="KW-0732">Signal</keyword>
<dbReference type="AlphaFoldDB" id="A0A553PSI1"/>
<protein>
    <recommendedName>
        <fullName evidence="5">Vitellogenin domain-containing protein</fullName>
    </recommendedName>
</protein>
<dbReference type="Pfam" id="PF01347">
    <property type="entry name" value="Vitellogenin_N"/>
    <property type="match status" value="1"/>
</dbReference>
<comment type="caution">
    <text evidence="3">Lacks conserved residue(s) required for the propagation of feature annotation.</text>
</comment>
<dbReference type="GO" id="GO:0005319">
    <property type="term" value="F:lipid transporter activity"/>
    <property type="evidence" value="ECO:0007669"/>
    <property type="project" value="InterPro"/>
</dbReference>
<dbReference type="Proteomes" id="UP000318571">
    <property type="component" value="Chromosome 12"/>
</dbReference>
<dbReference type="Gene3D" id="2.30.230.10">
    <property type="entry name" value="Lipovitellin, beta-sheet shell regions, chain A"/>
    <property type="match status" value="1"/>
</dbReference>
<feature type="domain" description="Vitellogenin" evidence="5">
    <location>
        <begin position="30"/>
        <end position="367"/>
    </location>
</feature>
<dbReference type="PANTHER" id="PTHR23345">
    <property type="entry name" value="VITELLOGENIN-RELATED"/>
    <property type="match status" value="1"/>
</dbReference>